<sequence length="257" mass="29424">MAKVRAKKHLGQHFLINEAIAEDIVDLILPEGRYKKVLEIGPGMGVLTKYLLDREDMETHVVELDGESVVYLNEHFPALKGRVYNEDVLNMWLTKELALEGNEKIGIIGNFPYNISSQIFFKVLQDKDIVDEVVCMLQKEVAERIASKPGSKKYGILSVLLQAYYDIDYHINVPPISFDPPPKVDSGVIRLVRNKNVTLDCDERKFFTVVKTGFNQRRKMLSNALKPMGIDFEHPNLQKRAEQLTYQEFVELTNLIS</sequence>
<gene>
    <name evidence="7" type="primary">rsmA</name>
    <name evidence="7" type="synonym">ksgA</name>
    <name evidence="10" type="ORF">DJ013_21035</name>
</gene>
<accession>A0A2Z4GH55</accession>
<comment type="catalytic activity">
    <reaction evidence="7">
        <text>adenosine(1518)/adenosine(1519) in 16S rRNA + 4 S-adenosyl-L-methionine = N(6)-dimethyladenosine(1518)/N(6)-dimethyladenosine(1519) in 16S rRNA + 4 S-adenosyl-L-homocysteine + 4 H(+)</text>
        <dbReference type="Rhea" id="RHEA:19609"/>
        <dbReference type="Rhea" id="RHEA-COMP:10232"/>
        <dbReference type="Rhea" id="RHEA-COMP:10233"/>
        <dbReference type="ChEBI" id="CHEBI:15378"/>
        <dbReference type="ChEBI" id="CHEBI:57856"/>
        <dbReference type="ChEBI" id="CHEBI:59789"/>
        <dbReference type="ChEBI" id="CHEBI:74411"/>
        <dbReference type="ChEBI" id="CHEBI:74493"/>
        <dbReference type="EC" id="2.1.1.182"/>
    </reaction>
</comment>
<evidence type="ECO:0000256" key="8">
    <source>
        <dbReference type="PROSITE-ProRule" id="PRU01026"/>
    </source>
</evidence>
<dbReference type="PANTHER" id="PTHR11727">
    <property type="entry name" value="DIMETHYLADENOSINE TRANSFERASE"/>
    <property type="match status" value="1"/>
</dbReference>
<evidence type="ECO:0000256" key="1">
    <source>
        <dbReference type="ARBA" id="ARBA00022490"/>
    </source>
</evidence>
<evidence type="ECO:0000256" key="2">
    <source>
        <dbReference type="ARBA" id="ARBA00022552"/>
    </source>
</evidence>
<proteinExistence type="inferred from homology"/>
<keyword evidence="4 7" id="KW-0808">Transferase</keyword>
<dbReference type="SMART" id="SM00650">
    <property type="entry name" value="rADc"/>
    <property type="match status" value="1"/>
</dbReference>
<dbReference type="OrthoDB" id="9814755at2"/>
<dbReference type="Gene3D" id="1.10.8.100">
    <property type="entry name" value="Ribosomal RNA adenine dimethylase-like, domain 2"/>
    <property type="match status" value="1"/>
</dbReference>
<feature type="binding site" evidence="7 8">
    <location>
        <position position="110"/>
    </location>
    <ligand>
        <name>S-adenosyl-L-methionine</name>
        <dbReference type="ChEBI" id="CHEBI:59789"/>
    </ligand>
</feature>
<dbReference type="EMBL" id="CP029480">
    <property type="protein sequence ID" value="AWW00532.1"/>
    <property type="molecule type" value="Genomic_DNA"/>
</dbReference>
<dbReference type="AlphaFoldDB" id="A0A2Z4GH55"/>
<reference evidence="10 11" key="1">
    <citation type="submission" date="2018-05" db="EMBL/GenBank/DDBJ databases">
        <title>Complete genome sequence of Arcticibacterium luteifluviistationis SM1504T, a cytophagaceae bacterium isolated from Arctic surface seawater.</title>
        <authorList>
            <person name="Li Y."/>
            <person name="Qin Q.-L."/>
        </authorList>
    </citation>
    <scope>NUCLEOTIDE SEQUENCE [LARGE SCALE GENOMIC DNA]</scope>
    <source>
        <strain evidence="10 11">SM1504</strain>
    </source>
</reference>
<dbReference type="SUPFAM" id="SSF53335">
    <property type="entry name" value="S-adenosyl-L-methionine-dependent methyltransferases"/>
    <property type="match status" value="1"/>
</dbReference>
<keyword evidence="5 7" id="KW-0949">S-adenosyl-L-methionine</keyword>
<evidence type="ECO:0000259" key="9">
    <source>
        <dbReference type="SMART" id="SM00650"/>
    </source>
</evidence>
<dbReference type="GO" id="GO:0003723">
    <property type="term" value="F:RNA binding"/>
    <property type="evidence" value="ECO:0007669"/>
    <property type="project" value="UniProtKB-UniRule"/>
</dbReference>
<name>A0A2Z4GH55_9BACT</name>
<dbReference type="InterPro" id="IPR001737">
    <property type="entry name" value="KsgA/Erm"/>
</dbReference>
<dbReference type="GO" id="GO:0052908">
    <property type="term" value="F:16S rRNA (adenine(1518)-N(6)/adenine(1519)-N(6))-dimethyltransferase activity"/>
    <property type="evidence" value="ECO:0007669"/>
    <property type="project" value="UniProtKB-EC"/>
</dbReference>
<dbReference type="InterPro" id="IPR023165">
    <property type="entry name" value="rRNA_Ade_diMease-like_C"/>
</dbReference>
<feature type="binding site" evidence="7 8">
    <location>
        <position position="87"/>
    </location>
    <ligand>
        <name>S-adenosyl-L-methionine</name>
        <dbReference type="ChEBI" id="CHEBI:59789"/>
    </ligand>
</feature>
<evidence type="ECO:0000256" key="5">
    <source>
        <dbReference type="ARBA" id="ARBA00022691"/>
    </source>
</evidence>
<dbReference type="HAMAP" id="MF_00607">
    <property type="entry name" value="16SrRNA_methyltr_A"/>
    <property type="match status" value="1"/>
</dbReference>
<evidence type="ECO:0000256" key="3">
    <source>
        <dbReference type="ARBA" id="ARBA00022603"/>
    </source>
</evidence>
<evidence type="ECO:0000256" key="6">
    <source>
        <dbReference type="ARBA" id="ARBA00022884"/>
    </source>
</evidence>
<dbReference type="NCBIfam" id="TIGR00755">
    <property type="entry name" value="ksgA"/>
    <property type="match status" value="1"/>
</dbReference>
<comment type="similarity">
    <text evidence="7">Belongs to the class I-like SAM-binding methyltransferase superfamily. rRNA adenine N(6)-methyltransferase family. RsmA subfamily.</text>
</comment>
<evidence type="ECO:0000256" key="7">
    <source>
        <dbReference type="HAMAP-Rule" id="MF_00607"/>
    </source>
</evidence>
<organism evidence="10 11">
    <name type="scientific">Arcticibacterium luteifluviistationis</name>
    <dbReference type="NCBI Taxonomy" id="1784714"/>
    <lineage>
        <taxon>Bacteria</taxon>
        <taxon>Pseudomonadati</taxon>
        <taxon>Bacteroidota</taxon>
        <taxon>Cytophagia</taxon>
        <taxon>Cytophagales</taxon>
        <taxon>Leadbetterellaceae</taxon>
        <taxon>Arcticibacterium</taxon>
    </lineage>
</organism>
<evidence type="ECO:0000313" key="11">
    <source>
        <dbReference type="Proteomes" id="UP000249873"/>
    </source>
</evidence>
<dbReference type="InterPro" id="IPR020598">
    <property type="entry name" value="rRNA_Ade_methylase_Trfase_N"/>
</dbReference>
<dbReference type="RefSeq" id="WP_111373898.1">
    <property type="nucleotide sequence ID" value="NZ_CP029480.1"/>
</dbReference>
<dbReference type="PROSITE" id="PS51689">
    <property type="entry name" value="SAM_RNA_A_N6_MT"/>
    <property type="match status" value="1"/>
</dbReference>
<feature type="binding site" evidence="7 8">
    <location>
        <position position="13"/>
    </location>
    <ligand>
        <name>S-adenosyl-L-methionine</name>
        <dbReference type="ChEBI" id="CHEBI:59789"/>
    </ligand>
</feature>
<comment type="subcellular location">
    <subcellularLocation>
        <location evidence="7">Cytoplasm</location>
    </subcellularLocation>
</comment>
<dbReference type="EC" id="2.1.1.182" evidence="7"/>
<keyword evidence="2 7" id="KW-0698">rRNA processing</keyword>
<keyword evidence="6 7" id="KW-0694">RNA-binding</keyword>
<feature type="binding site" evidence="7 8">
    <location>
        <position position="15"/>
    </location>
    <ligand>
        <name>S-adenosyl-L-methionine</name>
        <dbReference type="ChEBI" id="CHEBI:59789"/>
    </ligand>
</feature>
<dbReference type="PANTHER" id="PTHR11727:SF7">
    <property type="entry name" value="DIMETHYLADENOSINE TRANSFERASE-RELATED"/>
    <property type="match status" value="1"/>
</dbReference>
<dbReference type="GO" id="GO:0005829">
    <property type="term" value="C:cytosol"/>
    <property type="evidence" value="ECO:0007669"/>
    <property type="project" value="TreeGrafter"/>
</dbReference>
<dbReference type="KEGG" id="als:DJ013_21035"/>
<dbReference type="Gene3D" id="3.40.50.150">
    <property type="entry name" value="Vaccinia Virus protein VP39"/>
    <property type="match status" value="1"/>
</dbReference>
<feature type="binding site" evidence="7 8">
    <location>
        <position position="41"/>
    </location>
    <ligand>
        <name>S-adenosyl-L-methionine</name>
        <dbReference type="ChEBI" id="CHEBI:59789"/>
    </ligand>
</feature>
<feature type="domain" description="Ribosomal RNA adenine methylase transferase N-terminal" evidence="9">
    <location>
        <begin position="20"/>
        <end position="195"/>
    </location>
</feature>
<keyword evidence="1 7" id="KW-0963">Cytoplasm</keyword>
<feature type="binding site" evidence="7 8">
    <location>
        <position position="63"/>
    </location>
    <ligand>
        <name>S-adenosyl-L-methionine</name>
        <dbReference type="ChEBI" id="CHEBI:59789"/>
    </ligand>
</feature>
<dbReference type="InterPro" id="IPR029063">
    <property type="entry name" value="SAM-dependent_MTases_sf"/>
</dbReference>
<evidence type="ECO:0000313" key="10">
    <source>
        <dbReference type="EMBL" id="AWW00532.1"/>
    </source>
</evidence>
<dbReference type="Pfam" id="PF00398">
    <property type="entry name" value="RrnaAD"/>
    <property type="match status" value="1"/>
</dbReference>
<protein>
    <recommendedName>
        <fullName evidence="7">Ribosomal RNA small subunit methyltransferase A</fullName>
        <ecNumber evidence="7">2.1.1.182</ecNumber>
    </recommendedName>
    <alternativeName>
        <fullName evidence="7">16S rRNA (adenine(1518)-N(6)/adenine(1519)-N(6))-dimethyltransferase</fullName>
    </alternativeName>
    <alternativeName>
        <fullName evidence="7">16S rRNA dimethyladenosine transferase</fullName>
    </alternativeName>
    <alternativeName>
        <fullName evidence="7">16S rRNA dimethylase</fullName>
    </alternativeName>
    <alternativeName>
        <fullName evidence="7">S-adenosylmethionine-6-N', N'-adenosyl(rRNA) dimethyltransferase</fullName>
    </alternativeName>
</protein>
<evidence type="ECO:0000256" key="4">
    <source>
        <dbReference type="ARBA" id="ARBA00022679"/>
    </source>
</evidence>
<dbReference type="InterPro" id="IPR011530">
    <property type="entry name" value="rRNA_adenine_dimethylase"/>
</dbReference>
<comment type="function">
    <text evidence="7">Specifically dimethylates two adjacent adenosines (A1518 and A1519) in the loop of a conserved hairpin near the 3'-end of 16S rRNA in the 30S particle. May play a critical role in biogenesis of 30S subunits.</text>
</comment>
<keyword evidence="3 7" id="KW-0489">Methyltransferase</keyword>
<keyword evidence="11" id="KW-1185">Reference proteome</keyword>
<dbReference type="Proteomes" id="UP000249873">
    <property type="component" value="Chromosome"/>
</dbReference>